<keyword evidence="3" id="KW-1185">Reference proteome</keyword>
<name>A0A9P6G533_9PLEO</name>
<accession>A0A9P6G533</accession>
<comment type="caution">
    <text evidence="2">The sequence shown here is derived from an EMBL/GenBank/DDBJ whole genome shotgun (WGS) entry which is preliminary data.</text>
</comment>
<keyword evidence="1" id="KW-0732">Signal</keyword>
<dbReference type="AlphaFoldDB" id="A0A9P6G533"/>
<evidence type="ECO:0000313" key="3">
    <source>
        <dbReference type="Proteomes" id="UP000756921"/>
    </source>
</evidence>
<feature type="chain" id="PRO_5040347063" evidence="1">
    <location>
        <begin position="18"/>
        <end position="163"/>
    </location>
</feature>
<dbReference type="EMBL" id="WJXW01000018">
    <property type="protein sequence ID" value="KAF9728868.1"/>
    <property type="molecule type" value="Genomic_DNA"/>
</dbReference>
<feature type="signal peptide" evidence="1">
    <location>
        <begin position="1"/>
        <end position="17"/>
    </location>
</feature>
<organism evidence="2 3">
    <name type="scientific">Paraphaeosphaeria minitans</name>
    <dbReference type="NCBI Taxonomy" id="565426"/>
    <lineage>
        <taxon>Eukaryota</taxon>
        <taxon>Fungi</taxon>
        <taxon>Dikarya</taxon>
        <taxon>Ascomycota</taxon>
        <taxon>Pezizomycotina</taxon>
        <taxon>Dothideomycetes</taxon>
        <taxon>Pleosporomycetidae</taxon>
        <taxon>Pleosporales</taxon>
        <taxon>Massarineae</taxon>
        <taxon>Didymosphaeriaceae</taxon>
        <taxon>Paraphaeosphaeria</taxon>
    </lineage>
</organism>
<gene>
    <name evidence="2" type="ORF">PMIN01_13248</name>
</gene>
<dbReference type="InterPro" id="IPR006771">
    <property type="entry name" value="CetA-like"/>
</dbReference>
<proteinExistence type="predicted"/>
<sequence>MYNILPALVALAAGVAARTGSSIVVNTSPDPFYLWVVPDANGAPIGNRITVAAGGAWTEPLHVGRFGNSNSTSSTTGVAIKISKSIEGLYTSAPLQILGYTLAGDRVWYNLDAVNGAPFRGQRVRVTSEGSETIEWADGEDAGDVTRDNAADRDIVLVVSGKV</sequence>
<evidence type="ECO:0000256" key="1">
    <source>
        <dbReference type="SAM" id="SignalP"/>
    </source>
</evidence>
<dbReference type="OrthoDB" id="3682664at2759"/>
<dbReference type="PANTHER" id="PTHR36195:SF4">
    <property type="entry name" value="DOMAIN PROTEIN, PUTATIVE (AFU_ORTHOLOGUE AFUA_5G01990)-RELATED"/>
    <property type="match status" value="1"/>
</dbReference>
<dbReference type="Pfam" id="PF04681">
    <property type="entry name" value="Bys1"/>
    <property type="match status" value="1"/>
</dbReference>
<protein>
    <submittedName>
        <fullName evidence="2">Bys1 domain-containing protein</fullName>
    </submittedName>
</protein>
<reference evidence="2" key="1">
    <citation type="journal article" date="2020" name="Mol. Plant Microbe Interact.">
        <title>Genome Sequence of the Biocontrol Agent Coniothyrium minitans strain Conio (IMI 134523).</title>
        <authorList>
            <person name="Patel D."/>
            <person name="Shittu T.A."/>
            <person name="Baroncelli R."/>
            <person name="Muthumeenakshi S."/>
            <person name="Osborne T.H."/>
            <person name="Janganan T.K."/>
            <person name="Sreenivasaprasad S."/>
        </authorList>
    </citation>
    <scope>NUCLEOTIDE SEQUENCE</scope>
    <source>
        <strain evidence="2">Conio</strain>
    </source>
</reference>
<dbReference type="PANTHER" id="PTHR36195">
    <property type="entry name" value="DOMAIN PROTEIN, PUTATIVE (AFU_ORTHOLOGUE AFUA_5G01990)-RELATED-RELATED"/>
    <property type="match status" value="1"/>
</dbReference>
<dbReference type="Proteomes" id="UP000756921">
    <property type="component" value="Unassembled WGS sequence"/>
</dbReference>
<evidence type="ECO:0000313" key="2">
    <source>
        <dbReference type="EMBL" id="KAF9728868.1"/>
    </source>
</evidence>